<evidence type="ECO:0000256" key="5">
    <source>
        <dbReference type="ARBA" id="ARBA00022729"/>
    </source>
</evidence>
<dbReference type="GO" id="GO:0015288">
    <property type="term" value="F:porin activity"/>
    <property type="evidence" value="ECO:0007669"/>
    <property type="project" value="UniProtKB-KW"/>
</dbReference>
<evidence type="ECO:0000256" key="8">
    <source>
        <dbReference type="ARBA" id="ARBA00023136"/>
    </source>
</evidence>
<evidence type="ECO:0000256" key="2">
    <source>
        <dbReference type="ARBA" id="ARBA00022448"/>
    </source>
</evidence>
<gene>
    <name evidence="11" type="ORF">C0081_07925</name>
</gene>
<evidence type="ECO:0000256" key="1">
    <source>
        <dbReference type="ARBA" id="ARBA00009521"/>
    </source>
</evidence>
<keyword evidence="6 10" id="KW-0406">Ion transport</keyword>
<keyword evidence="3 10" id="KW-1134">Transmembrane beta strand</keyword>
<evidence type="ECO:0000256" key="9">
    <source>
        <dbReference type="ARBA" id="ARBA00023237"/>
    </source>
</evidence>
<name>A0A2N5XTG2_9HYPH</name>
<keyword evidence="5 10" id="KW-0732">Signal</keyword>
<dbReference type="GO" id="GO:0046930">
    <property type="term" value="C:pore complex"/>
    <property type="evidence" value="ECO:0007669"/>
    <property type="project" value="UniProtKB-KW"/>
</dbReference>
<evidence type="ECO:0000313" key="11">
    <source>
        <dbReference type="EMBL" id="PLW77793.1"/>
    </source>
</evidence>
<protein>
    <recommendedName>
        <fullName evidence="10">Porin</fullName>
    </recommendedName>
</protein>
<dbReference type="SUPFAM" id="SSF56935">
    <property type="entry name" value="Porins"/>
    <property type="match status" value="1"/>
</dbReference>
<evidence type="ECO:0000256" key="10">
    <source>
        <dbReference type="RuleBase" id="RU364005"/>
    </source>
</evidence>
<keyword evidence="2 10" id="KW-0813">Transport</keyword>
<dbReference type="RefSeq" id="WP_101533277.1">
    <property type="nucleotide sequence ID" value="NZ_PKUQ01000015.1"/>
</dbReference>
<accession>A0A2N5XTG2</accession>
<evidence type="ECO:0000256" key="3">
    <source>
        <dbReference type="ARBA" id="ARBA00022452"/>
    </source>
</evidence>
<dbReference type="InterPro" id="IPR003684">
    <property type="entry name" value="Porin_alphabac"/>
</dbReference>
<dbReference type="GO" id="GO:0006811">
    <property type="term" value="P:monoatomic ion transport"/>
    <property type="evidence" value="ECO:0007669"/>
    <property type="project" value="UniProtKB-KW"/>
</dbReference>
<evidence type="ECO:0000256" key="7">
    <source>
        <dbReference type="ARBA" id="ARBA00023114"/>
    </source>
</evidence>
<comment type="domain">
    <text evidence="10">Consists of 16-stranded beta-barrel sheets, with large surface-exposed loops, that form a transmembrane pore at the center of each barrel. The pore is partially ocluded by a peptide loop that folds into the pore lumen.</text>
</comment>
<feature type="chain" id="PRO_5014488674" description="Porin" evidence="10">
    <location>
        <begin position="23"/>
        <end position="405"/>
    </location>
</feature>
<dbReference type="Pfam" id="PF02530">
    <property type="entry name" value="Porin_2"/>
    <property type="match status" value="1"/>
</dbReference>
<comment type="subcellular location">
    <subcellularLocation>
        <location evidence="10">Cell outer membrane</location>
        <topology evidence="10">Multi-pass membrane protein</topology>
    </subcellularLocation>
</comment>
<evidence type="ECO:0000313" key="12">
    <source>
        <dbReference type="Proteomes" id="UP000234881"/>
    </source>
</evidence>
<comment type="caution">
    <text evidence="11">The sequence shown here is derived from an EMBL/GenBank/DDBJ whole genome shotgun (WGS) entry which is preliminary data.</text>
</comment>
<dbReference type="EMBL" id="PKUQ01000015">
    <property type="protein sequence ID" value="PLW77793.1"/>
    <property type="molecule type" value="Genomic_DNA"/>
</dbReference>
<keyword evidence="4 10" id="KW-0812">Transmembrane</keyword>
<keyword evidence="8 10" id="KW-0472">Membrane</keyword>
<keyword evidence="12" id="KW-1185">Reference proteome</keyword>
<comment type="similarity">
    <text evidence="1 10">Belongs to the alphaproteobacteria porin family.</text>
</comment>
<sequence length="405" mass="42125">MNIKSLILGSAAAIVAVGSAQAADLPVAEPVDYVRVCDAYGAGYFFIPGTDTCLKISGEVLLKVHTNGFHQNLARSQHLYDFDTETNLTFTAREETEMGTLSAVIELDDIGETTGGSGTAIDKAYLQLGGFYAGLTDSLIEFNGGQAYDDFDTSHGDLNAIGYKMDLGNGVTAAIALEEYAIGISQTVAGSAITGFIDDGAGGGTAGDGIQNGGEVSITSPTTTVYTVGRSAPSLAASLAVEQGWGSVAVGASLFQVRYADPTISTDYGYTIGGDASFNVMEALTLTMGAGYSLGAPAPVGSVAAAAGTLNSSWEVSGGLVYAFADNFDFKVGAGYYSFNDRTAVNNDLNRWGVSVGALYTPIKNLEIEGKVGYQKVDFSNTYTANTGIRDWDDVAAELTIKRTF</sequence>
<comment type="function">
    <text evidence="10">Forms passive diffusion pores that allow small molecular weight hydrophilic materials across the outer membrane.</text>
</comment>
<organism evidence="11 12">
    <name type="scientific">Cohaesibacter celericrescens</name>
    <dbReference type="NCBI Taxonomy" id="2067669"/>
    <lineage>
        <taxon>Bacteria</taxon>
        <taxon>Pseudomonadati</taxon>
        <taxon>Pseudomonadota</taxon>
        <taxon>Alphaproteobacteria</taxon>
        <taxon>Hyphomicrobiales</taxon>
        <taxon>Cohaesibacteraceae</taxon>
    </lineage>
</organism>
<reference evidence="11 12" key="1">
    <citation type="submission" date="2018-01" db="EMBL/GenBank/DDBJ databases">
        <title>The draft genome sequence of Cohaesibacter sp. H1304.</title>
        <authorList>
            <person name="Wang N.-N."/>
            <person name="Du Z.-J."/>
        </authorList>
    </citation>
    <scope>NUCLEOTIDE SEQUENCE [LARGE SCALE GENOMIC DNA]</scope>
    <source>
        <strain evidence="11 12">H1304</strain>
    </source>
</reference>
<keyword evidence="7 10" id="KW-0626">Porin</keyword>
<keyword evidence="9 10" id="KW-0998">Cell outer membrane</keyword>
<dbReference type="AlphaFoldDB" id="A0A2N5XTG2"/>
<dbReference type="OrthoDB" id="7801681at2"/>
<evidence type="ECO:0000256" key="6">
    <source>
        <dbReference type="ARBA" id="ARBA00023065"/>
    </source>
</evidence>
<dbReference type="Proteomes" id="UP000234881">
    <property type="component" value="Unassembled WGS sequence"/>
</dbReference>
<feature type="signal peptide" evidence="10">
    <location>
        <begin position="1"/>
        <end position="22"/>
    </location>
</feature>
<dbReference type="GO" id="GO:0009279">
    <property type="term" value="C:cell outer membrane"/>
    <property type="evidence" value="ECO:0007669"/>
    <property type="project" value="UniProtKB-SubCell"/>
</dbReference>
<evidence type="ECO:0000256" key="4">
    <source>
        <dbReference type="ARBA" id="ARBA00022692"/>
    </source>
</evidence>
<proteinExistence type="inferred from homology"/>